<dbReference type="OrthoDB" id="348462at2759"/>
<evidence type="ECO:0000256" key="1">
    <source>
        <dbReference type="SAM" id="MobiDB-lite"/>
    </source>
</evidence>
<name>U6H5J1_9EIME</name>
<reference evidence="2" key="1">
    <citation type="submission" date="2013-10" db="EMBL/GenBank/DDBJ databases">
        <title>Genomic analysis of the causative agents of coccidiosis in chickens.</title>
        <authorList>
            <person name="Reid A.J."/>
            <person name="Blake D."/>
            <person name="Billington K."/>
            <person name="Browne H."/>
            <person name="Dunn M."/>
            <person name="Hung S."/>
            <person name="Kawahara F."/>
            <person name="Miranda-Saavedra D."/>
            <person name="Mourier T."/>
            <person name="Nagra H."/>
            <person name="Otto T.D."/>
            <person name="Rawlings N."/>
            <person name="Sanchez A."/>
            <person name="Sanders M."/>
            <person name="Subramaniam C."/>
            <person name="Tay Y."/>
            <person name="Dear P."/>
            <person name="Doerig C."/>
            <person name="Gruber A."/>
            <person name="Parkinson J."/>
            <person name="Shirley M."/>
            <person name="Wan K.L."/>
            <person name="Berriman M."/>
            <person name="Tomley F."/>
            <person name="Pain A."/>
        </authorList>
    </citation>
    <scope>NUCLEOTIDE SEQUENCE [LARGE SCALE GENOMIC DNA]</scope>
    <source>
        <strain evidence="2">Houghton</strain>
    </source>
</reference>
<sequence>METPSLPRATCIEPALHRKGHACTVSVQPPADEPLGLVEAQNRFQSCKRPRRVRCRSPSSSLPPCISTASVGSCSPSESCPPSEVYRQPVLLGSSADDATLLAEKADAISPLLFVGPTDQQTQEEQTKTPTDLTGKNGVKLSSSLLVPSFGYSKAGEGQPQITLNSADFDAAEDMSKWTSGQEAETDKYRSGGDASAARQQLDSYRHCAAAAAAAAAAAGDDGRLAEHSVPSQGDEGLRNLIYGEGGGKGKTVQEEQQKQEKETEKCWDMQQGRADTKAEAAAETAAAETAAAATAAATTTATAAVTAAATAAATATAIDNQEKLESLFRATSPTYEDELGPLHACSEPQSQEMKLARTVVLICLRDLRDSCIPEVYVHPMDRQAHVVAFKRLVP</sequence>
<evidence type="ECO:0000313" key="3">
    <source>
        <dbReference type="Proteomes" id="UP000018201"/>
    </source>
</evidence>
<organism evidence="2 3">
    <name type="scientific">Eimeria praecox</name>
    <dbReference type="NCBI Taxonomy" id="51316"/>
    <lineage>
        <taxon>Eukaryota</taxon>
        <taxon>Sar</taxon>
        <taxon>Alveolata</taxon>
        <taxon>Apicomplexa</taxon>
        <taxon>Conoidasida</taxon>
        <taxon>Coccidia</taxon>
        <taxon>Eucoccidiorida</taxon>
        <taxon>Eimeriorina</taxon>
        <taxon>Eimeriidae</taxon>
        <taxon>Eimeria</taxon>
    </lineage>
</organism>
<dbReference type="EMBL" id="HG703005">
    <property type="protein sequence ID" value="CDI87715.1"/>
    <property type="molecule type" value="Genomic_DNA"/>
</dbReference>
<feature type="compositionally biased region" description="Low complexity" evidence="1">
    <location>
        <begin position="117"/>
        <end position="132"/>
    </location>
</feature>
<reference evidence="2" key="2">
    <citation type="submission" date="2013-10" db="EMBL/GenBank/DDBJ databases">
        <authorList>
            <person name="Aslett M."/>
        </authorList>
    </citation>
    <scope>NUCLEOTIDE SEQUENCE [LARGE SCALE GENOMIC DNA]</scope>
    <source>
        <strain evidence="2">Houghton</strain>
    </source>
</reference>
<dbReference type="VEuPathDB" id="ToxoDB:EPH_0038440"/>
<feature type="region of interest" description="Disordered" evidence="1">
    <location>
        <begin position="174"/>
        <end position="195"/>
    </location>
</feature>
<dbReference type="AlphaFoldDB" id="U6H5J1"/>
<feature type="region of interest" description="Disordered" evidence="1">
    <location>
        <begin position="243"/>
        <end position="266"/>
    </location>
</feature>
<keyword evidence="3" id="KW-1185">Reference proteome</keyword>
<dbReference type="PRINTS" id="PR00833">
    <property type="entry name" value="POAALLERGEN"/>
</dbReference>
<proteinExistence type="predicted"/>
<feature type="region of interest" description="Disordered" evidence="1">
    <location>
        <begin position="116"/>
        <end position="138"/>
    </location>
</feature>
<protein>
    <submittedName>
        <fullName evidence="2">Uncharacterized protein</fullName>
    </submittedName>
</protein>
<dbReference type="Proteomes" id="UP000018201">
    <property type="component" value="Unassembled WGS sequence"/>
</dbReference>
<accession>U6H5J1</accession>
<gene>
    <name evidence="2" type="ORF">EPH_0038440</name>
</gene>
<evidence type="ECO:0000313" key="2">
    <source>
        <dbReference type="EMBL" id="CDI87715.1"/>
    </source>
</evidence>
<feature type="compositionally biased region" description="Basic and acidic residues" evidence="1">
    <location>
        <begin position="252"/>
        <end position="266"/>
    </location>
</feature>